<keyword evidence="1" id="KW-0521">NADP</keyword>
<reference evidence="4 5" key="1">
    <citation type="submission" date="2020-10" db="EMBL/GenBank/DDBJ databases">
        <title>Plant Genome Project.</title>
        <authorList>
            <person name="Zhang R.-G."/>
        </authorList>
    </citation>
    <scope>NUCLEOTIDE SEQUENCE [LARGE SCALE GENOMIC DNA]</scope>
    <source>
        <strain evidence="4">FAFU-HL-1</strain>
        <tissue evidence="4">Leaf</tissue>
    </source>
</reference>
<dbReference type="Proteomes" id="UP000657918">
    <property type="component" value="Unassembled WGS sequence"/>
</dbReference>
<comment type="caution">
    <text evidence="4">The sequence shown here is derived from an EMBL/GenBank/DDBJ whole genome shotgun (WGS) entry which is preliminary data.</text>
</comment>
<gene>
    <name evidence="4" type="ORF">SADUNF_Sadunf02G0003000</name>
</gene>
<sequence length="356" mass="39251">MVHGTDSLENLQLFKTELLDYEGFRDDVSGCTGVFHVACPESGISGAGGYLASWLVKLLLSKGYVVHGTVRDPSDEKNAHLLKLENARENLKLFKTDLLDYEGLSAAITGCAGVFHVACPIPTDPASIRNPKDKLLEAAVTGTRNVLNACSIAKVKKVISVSSIAAVMLNPNWPKEQAMNEESWSDFEFCKANEQWYFLAKTIAEKEALEYGKTSSLKIVTICPSIIIGPLLQPTMNSSSLYLLSYLKGGLETLDSGTRSFVDVRDTAKALLLIYEKDEAEGRYICSSHDITTQDLAEKLKAMYPHYNYPKSFAGGMPSMDMSSKKLLTLGWKYRSLEESLVDAVKNYEERGDLAM</sequence>
<dbReference type="AlphaFoldDB" id="A0A835N5A9"/>
<dbReference type="InterPro" id="IPR050425">
    <property type="entry name" value="NAD(P)_dehydrat-like"/>
</dbReference>
<dbReference type="PANTHER" id="PTHR10366">
    <property type="entry name" value="NAD DEPENDENT EPIMERASE/DEHYDRATASE"/>
    <property type="match status" value="1"/>
</dbReference>
<dbReference type="Pfam" id="PF01370">
    <property type="entry name" value="Epimerase"/>
    <property type="match status" value="1"/>
</dbReference>
<dbReference type="EMBL" id="JADGMS010000002">
    <property type="protein sequence ID" value="KAF9686571.1"/>
    <property type="molecule type" value="Genomic_DNA"/>
</dbReference>
<dbReference type="PANTHER" id="PTHR10366:SF819">
    <property type="entry name" value="REDUCTASE, PUTATIVE-RELATED"/>
    <property type="match status" value="1"/>
</dbReference>
<proteinExistence type="predicted"/>
<dbReference type="InterPro" id="IPR001509">
    <property type="entry name" value="Epimerase_deHydtase"/>
</dbReference>
<keyword evidence="2" id="KW-0560">Oxidoreductase</keyword>
<dbReference type="OrthoDB" id="2735536at2759"/>
<dbReference type="SUPFAM" id="SSF51735">
    <property type="entry name" value="NAD(P)-binding Rossmann-fold domains"/>
    <property type="match status" value="1"/>
</dbReference>
<organism evidence="4 5">
    <name type="scientific">Salix dunnii</name>
    <dbReference type="NCBI Taxonomy" id="1413687"/>
    <lineage>
        <taxon>Eukaryota</taxon>
        <taxon>Viridiplantae</taxon>
        <taxon>Streptophyta</taxon>
        <taxon>Embryophyta</taxon>
        <taxon>Tracheophyta</taxon>
        <taxon>Spermatophyta</taxon>
        <taxon>Magnoliopsida</taxon>
        <taxon>eudicotyledons</taxon>
        <taxon>Gunneridae</taxon>
        <taxon>Pentapetalae</taxon>
        <taxon>rosids</taxon>
        <taxon>fabids</taxon>
        <taxon>Malpighiales</taxon>
        <taxon>Salicaceae</taxon>
        <taxon>Saliceae</taxon>
        <taxon>Salix</taxon>
    </lineage>
</organism>
<evidence type="ECO:0000256" key="1">
    <source>
        <dbReference type="ARBA" id="ARBA00022857"/>
    </source>
</evidence>
<name>A0A835N5A9_9ROSI</name>
<protein>
    <recommendedName>
        <fullName evidence="3">NAD-dependent epimerase/dehydratase domain-containing protein</fullName>
    </recommendedName>
</protein>
<dbReference type="Gene3D" id="3.40.50.720">
    <property type="entry name" value="NAD(P)-binding Rossmann-like Domain"/>
    <property type="match status" value="1"/>
</dbReference>
<evidence type="ECO:0000256" key="2">
    <source>
        <dbReference type="ARBA" id="ARBA00023002"/>
    </source>
</evidence>
<evidence type="ECO:0000259" key="3">
    <source>
        <dbReference type="Pfam" id="PF01370"/>
    </source>
</evidence>
<dbReference type="GO" id="GO:0016616">
    <property type="term" value="F:oxidoreductase activity, acting on the CH-OH group of donors, NAD or NADP as acceptor"/>
    <property type="evidence" value="ECO:0007669"/>
    <property type="project" value="TreeGrafter"/>
</dbReference>
<keyword evidence="5" id="KW-1185">Reference proteome</keyword>
<dbReference type="InterPro" id="IPR036291">
    <property type="entry name" value="NAD(P)-bd_dom_sf"/>
</dbReference>
<dbReference type="FunFam" id="3.40.50.720:FF:000219">
    <property type="entry name" value="Cinnamoyl-CoA reductase 1"/>
    <property type="match status" value="1"/>
</dbReference>
<feature type="domain" description="NAD-dependent epimerase/dehydratase" evidence="3">
    <location>
        <begin position="44"/>
        <end position="280"/>
    </location>
</feature>
<evidence type="ECO:0000313" key="5">
    <source>
        <dbReference type="Proteomes" id="UP000657918"/>
    </source>
</evidence>
<dbReference type="CDD" id="cd08958">
    <property type="entry name" value="FR_SDR_e"/>
    <property type="match status" value="1"/>
</dbReference>
<evidence type="ECO:0000313" key="4">
    <source>
        <dbReference type="EMBL" id="KAF9686571.1"/>
    </source>
</evidence>
<accession>A0A835N5A9</accession>